<evidence type="ECO:0000256" key="1">
    <source>
        <dbReference type="SAM" id="Phobius"/>
    </source>
</evidence>
<dbReference type="AlphaFoldDB" id="A0A4R2UA76"/>
<keyword evidence="3" id="KW-1185">Reference proteome</keyword>
<gene>
    <name evidence="2" type="ORF">EDD79_100285</name>
</gene>
<protein>
    <submittedName>
        <fullName evidence="2">Fluoroquinolone transport system permease protein</fullName>
    </submittedName>
</protein>
<feature type="transmembrane region" description="Helical" evidence="1">
    <location>
        <begin position="184"/>
        <end position="203"/>
    </location>
</feature>
<dbReference type="EMBL" id="SLYC01000002">
    <property type="protein sequence ID" value="TCQ07089.1"/>
    <property type="molecule type" value="Genomic_DNA"/>
</dbReference>
<sequence length="241" mass="27636">MSNFQVLFLGELQRMKKYNIFTGSIVISLLWVAMLHFTEVQDVGFIFPLLLFIDATSMAILLIGVTMFYEKQENALKTLMVSPINKSEYILAKTCANIITNLEALVILYIYARIFKEINLNVLWFGIAVILVSFLHSLIGFLFTYASRDFTELLMGMMKYTFLLMIPPLLEQVGLIRNQLFSRLLYILPTKASLLILNAPVSGIETWEIYYSIIYTIFLSALLYVQVVKKFTNFAIKESGV</sequence>
<keyword evidence="1" id="KW-0472">Membrane</keyword>
<reference evidence="2 3" key="1">
    <citation type="submission" date="2019-03" db="EMBL/GenBank/DDBJ databases">
        <title>Genomic Encyclopedia of Type Strains, Phase IV (KMG-IV): sequencing the most valuable type-strain genomes for metagenomic binning, comparative biology and taxonomic classification.</title>
        <authorList>
            <person name="Goeker M."/>
        </authorList>
    </citation>
    <scope>NUCLEOTIDE SEQUENCE [LARGE SCALE GENOMIC DNA]</scope>
    <source>
        <strain evidence="2 3">DSM 100013</strain>
    </source>
</reference>
<organism evidence="2 3">
    <name type="scientific">Serpentinicella alkaliphila</name>
    <dbReference type="NCBI Taxonomy" id="1734049"/>
    <lineage>
        <taxon>Bacteria</taxon>
        <taxon>Bacillati</taxon>
        <taxon>Bacillota</taxon>
        <taxon>Clostridia</taxon>
        <taxon>Peptostreptococcales</taxon>
        <taxon>Natronincolaceae</taxon>
        <taxon>Serpentinicella</taxon>
    </lineage>
</organism>
<name>A0A4R2UA76_9FIRM</name>
<feature type="transmembrane region" description="Helical" evidence="1">
    <location>
        <begin position="45"/>
        <end position="69"/>
    </location>
</feature>
<dbReference type="Proteomes" id="UP000295504">
    <property type="component" value="Unassembled WGS sequence"/>
</dbReference>
<proteinExistence type="predicted"/>
<feature type="transmembrane region" description="Helical" evidence="1">
    <location>
        <begin position="157"/>
        <end position="177"/>
    </location>
</feature>
<dbReference type="RefSeq" id="WP_132847434.1">
    <property type="nucleotide sequence ID" value="NZ_CP058648.1"/>
</dbReference>
<feature type="transmembrane region" description="Helical" evidence="1">
    <location>
        <begin position="123"/>
        <end position="145"/>
    </location>
</feature>
<dbReference type="Pfam" id="PF24686">
    <property type="entry name" value="FLQE3_permease"/>
    <property type="match status" value="1"/>
</dbReference>
<accession>A0A4R2UA76</accession>
<keyword evidence="1" id="KW-1133">Transmembrane helix</keyword>
<evidence type="ECO:0000313" key="2">
    <source>
        <dbReference type="EMBL" id="TCQ07089.1"/>
    </source>
</evidence>
<feature type="transmembrane region" description="Helical" evidence="1">
    <location>
        <begin position="20"/>
        <end position="38"/>
    </location>
</feature>
<dbReference type="InterPro" id="IPR056926">
    <property type="entry name" value="FLQE3_permease"/>
</dbReference>
<evidence type="ECO:0000313" key="3">
    <source>
        <dbReference type="Proteomes" id="UP000295504"/>
    </source>
</evidence>
<keyword evidence="1" id="KW-0812">Transmembrane</keyword>
<comment type="caution">
    <text evidence="2">The sequence shown here is derived from an EMBL/GenBank/DDBJ whole genome shotgun (WGS) entry which is preliminary data.</text>
</comment>
<dbReference type="OrthoDB" id="2966568at2"/>
<feature type="transmembrane region" description="Helical" evidence="1">
    <location>
        <begin position="209"/>
        <end position="227"/>
    </location>
</feature>